<gene>
    <name evidence="9" type="ORF">DM484_31050</name>
</gene>
<accession>A0A2W4QBT0</accession>
<evidence type="ECO:0000256" key="2">
    <source>
        <dbReference type="ARBA" id="ARBA00022475"/>
    </source>
</evidence>
<feature type="transmembrane region" description="Helical" evidence="6">
    <location>
        <begin position="815"/>
        <end position="838"/>
    </location>
</feature>
<comment type="caution">
    <text evidence="9">The sequence shown here is derived from an EMBL/GenBank/DDBJ whole genome shotgun (WGS) entry which is preliminary data.</text>
</comment>
<evidence type="ECO:0000313" key="10">
    <source>
        <dbReference type="Proteomes" id="UP000249396"/>
    </source>
</evidence>
<evidence type="ECO:0000256" key="1">
    <source>
        <dbReference type="ARBA" id="ARBA00004651"/>
    </source>
</evidence>
<feature type="transmembrane region" description="Helical" evidence="6">
    <location>
        <begin position="774"/>
        <end position="795"/>
    </location>
</feature>
<dbReference type="InterPro" id="IPR025857">
    <property type="entry name" value="MacB_PCD"/>
</dbReference>
<evidence type="ECO:0000313" key="9">
    <source>
        <dbReference type="EMBL" id="PZN68696.1"/>
    </source>
</evidence>
<feature type="transmembrane region" description="Helical" evidence="6">
    <location>
        <begin position="429"/>
        <end position="462"/>
    </location>
</feature>
<feature type="domain" description="ABC3 transporter permease C-terminal" evidence="7">
    <location>
        <begin position="726"/>
        <end position="843"/>
    </location>
</feature>
<evidence type="ECO:0000259" key="7">
    <source>
        <dbReference type="Pfam" id="PF02687"/>
    </source>
</evidence>
<dbReference type="InterPro" id="IPR003838">
    <property type="entry name" value="ABC3_permease_C"/>
</dbReference>
<dbReference type="Pfam" id="PF02687">
    <property type="entry name" value="FtsX"/>
    <property type="match status" value="2"/>
</dbReference>
<dbReference type="InterPro" id="IPR038766">
    <property type="entry name" value="Membrane_comp_ABC_pdt"/>
</dbReference>
<protein>
    <submittedName>
        <fullName evidence="9">ABC transporter permease</fullName>
    </submittedName>
</protein>
<dbReference type="AlphaFoldDB" id="A0A2W4QBT0"/>
<dbReference type="PANTHER" id="PTHR30287">
    <property type="entry name" value="MEMBRANE COMPONENT OF PREDICTED ABC SUPERFAMILY METABOLITE UPTAKE TRANSPORTER"/>
    <property type="match status" value="1"/>
</dbReference>
<keyword evidence="5 6" id="KW-0472">Membrane</keyword>
<dbReference type="Proteomes" id="UP000249396">
    <property type="component" value="Unassembled WGS sequence"/>
</dbReference>
<evidence type="ECO:0000256" key="3">
    <source>
        <dbReference type="ARBA" id="ARBA00022692"/>
    </source>
</evidence>
<dbReference type="Pfam" id="PF12704">
    <property type="entry name" value="MacB_PCD"/>
    <property type="match status" value="1"/>
</dbReference>
<feature type="transmembrane region" description="Helical" evidence="6">
    <location>
        <begin position="262"/>
        <end position="284"/>
    </location>
</feature>
<feature type="transmembrane region" description="Helical" evidence="6">
    <location>
        <begin position="723"/>
        <end position="743"/>
    </location>
</feature>
<evidence type="ECO:0000256" key="5">
    <source>
        <dbReference type="ARBA" id="ARBA00023136"/>
    </source>
</evidence>
<proteinExistence type="predicted"/>
<keyword evidence="2" id="KW-1003">Cell membrane</keyword>
<feature type="domain" description="MacB-like periplasmic core" evidence="8">
    <location>
        <begin position="485"/>
        <end position="688"/>
    </location>
</feature>
<reference evidence="9 10" key="1">
    <citation type="journal article" date="2018" name="Aquat. Microb. Ecol.">
        <title>Gammaproteobacterial methanotrophs dominate.</title>
        <authorList>
            <person name="Rissanen A.J."/>
            <person name="Saarenheimo J."/>
            <person name="Tiirola M."/>
            <person name="Peura S."/>
            <person name="Aalto S.L."/>
            <person name="Karvinen A."/>
            <person name="Nykanen H."/>
        </authorList>
    </citation>
    <scope>NUCLEOTIDE SEQUENCE [LARGE SCALE GENOMIC DNA]</scope>
    <source>
        <strain evidence="9">AMbin10</strain>
    </source>
</reference>
<feature type="transmembrane region" description="Helical" evidence="6">
    <location>
        <begin position="483"/>
        <end position="505"/>
    </location>
</feature>
<feature type="transmembrane region" description="Helical" evidence="6">
    <location>
        <begin position="404"/>
        <end position="423"/>
    </location>
</feature>
<keyword evidence="4 6" id="KW-1133">Transmembrane helix</keyword>
<comment type="subcellular location">
    <subcellularLocation>
        <location evidence="1">Cell membrane</location>
        <topology evidence="1">Multi-pass membrane protein</topology>
    </subcellularLocation>
</comment>
<name>A0A2W4QBT0_9GAMM</name>
<dbReference type="EMBL" id="QJPH01000597">
    <property type="protein sequence ID" value="PZN68696.1"/>
    <property type="molecule type" value="Genomic_DNA"/>
</dbReference>
<evidence type="ECO:0000256" key="4">
    <source>
        <dbReference type="ARBA" id="ARBA00022989"/>
    </source>
</evidence>
<evidence type="ECO:0000259" key="8">
    <source>
        <dbReference type="Pfam" id="PF12704"/>
    </source>
</evidence>
<sequence>MGVWTRHFNMAILGRANRRHFLRHPLQLLLAIVGVALGVAMLVSIDLAAGSTHRAFSLSMEALTGRYTHHITGGPAGLPESFFTRLRVEEGLRESAPAIEGYVSVDGNTLRLAGFDPFSERNLRSRFVKAARGDDAVRLLTEPDTVMLSALTAKRLGVLPGGTLQLTVNGLPRQLKVVAYVEGNEIPDPGLEGLMLADIATAQELLGRLGVLDRIDLILADDAKLERHIRSLLPPGAELESAAGRTSATQNMTAAFELNLRAMSLIALLVGAFLIYNTMAFSVLQRRELLGMLRIIGVTRGQLMWEILVEAAVIGLLGGGLGLALGILAAQGLLHMVTRTINDIYFVLTVTEFILDPVILMRGLVLGIAASVLAALGPALEAAWSSPLASRTRSGLENKARQGLPWLAVGGILALAIAISLLLSDVPGLVYSIAGVFLLLLGYGLLTPLLLIGFAAAMVGLARLFNAWLVRLAVRDVAASVSRAGLAIAALTIAVAVSIGVGTMIESFRGTITEWLDQILQADIYISTPTSAARYSPPLPEGLQERLGRIAGVDKTGAGRRTLISTSLGESELLALETPYIGHPGFRFKHADGKALWLAFPAMEAVFVSEPYAQRHGLKVGDRLTLATDSGPIELPVAGIFFDYRSDQGLIVIHKLLYERLWKDRSVTSVGLYLQPGFDLEKVRTEVGRILAVEHQPLIVRSNREIRAGSLETFERTFAITQVLRLLAVGVAFVGIFSALMAFQYERRREFAVLRATGLTPLQAGRLMLLQTGFMGLTAGLLSIPLGLAVAVALVRVINLRSFGWTMDLVISFPPLLAAVGLSIVAALLAGLYPAYLVMRVEPSASLRGE</sequence>
<feature type="domain" description="ABC3 transporter permease C-terminal" evidence="7">
    <location>
        <begin position="262"/>
        <end position="387"/>
    </location>
</feature>
<organism evidence="9 10">
    <name type="scientific">Candidatus Methylumidiphilus alinenensis</name>
    <dbReference type="NCBI Taxonomy" id="2202197"/>
    <lineage>
        <taxon>Bacteria</taxon>
        <taxon>Pseudomonadati</taxon>
        <taxon>Pseudomonadota</taxon>
        <taxon>Gammaproteobacteria</taxon>
        <taxon>Methylococcales</taxon>
        <taxon>Candidatus Methylumidiphilus</taxon>
    </lineage>
</organism>
<keyword evidence="3 6" id="KW-0812">Transmembrane</keyword>
<feature type="transmembrane region" description="Helical" evidence="6">
    <location>
        <begin position="28"/>
        <end position="49"/>
    </location>
</feature>
<evidence type="ECO:0000256" key="6">
    <source>
        <dbReference type="SAM" id="Phobius"/>
    </source>
</evidence>
<dbReference type="PANTHER" id="PTHR30287:SF2">
    <property type="entry name" value="BLL1001 PROTEIN"/>
    <property type="match status" value="1"/>
</dbReference>
<dbReference type="GO" id="GO:0005886">
    <property type="term" value="C:plasma membrane"/>
    <property type="evidence" value="ECO:0007669"/>
    <property type="project" value="UniProtKB-SubCell"/>
</dbReference>
<feature type="transmembrane region" description="Helical" evidence="6">
    <location>
        <begin position="305"/>
        <end position="330"/>
    </location>
</feature>